<reference evidence="3" key="1">
    <citation type="submission" date="2016-10" db="EMBL/GenBank/DDBJ databases">
        <authorList>
            <person name="Varghese N."/>
            <person name="Submissions S."/>
        </authorList>
    </citation>
    <scope>NUCLEOTIDE SEQUENCE [LARGE SCALE GENOMIC DNA]</scope>
    <source>
        <strain evidence="3">DSM 24767</strain>
    </source>
</reference>
<name>A0A1H1IS02_NATTX</name>
<feature type="region of interest" description="Disordered" evidence="1">
    <location>
        <begin position="30"/>
        <end position="85"/>
    </location>
</feature>
<proteinExistence type="predicted"/>
<accession>A0A1H1IS02</accession>
<protein>
    <submittedName>
        <fullName evidence="2">Uncharacterized protein</fullName>
    </submittedName>
</protein>
<evidence type="ECO:0000313" key="2">
    <source>
        <dbReference type="EMBL" id="SDR40156.1"/>
    </source>
</evidence>
<organism evidence="2 3">
    <name type="scientific">Natronobacterium texcoconense</name>
    <dbReference type="NCBI Taxonomy" id="1095778"/>
    <lineage>
        <taxon>Archaea</taxon>
        <taxon>Methanobacteriati</taxon>
        <taxon>Methanobacteriota</taxon>
        <taxon>Stenosarchaea group</taxon>
        <taxon>Halobacteria</taxon>
        <taxon>Halobacteriales</taxon>
        <taxon>Natrialbaceae</taxon>
        <taxon>Natronobacterium</taxon>
    </lineage>
</organism>
<sequence>MTELTLEDVQRRLDRATELETEEAMSVLRAAHEDLEALGNDPDVDESHRQELEDRVSQRLREVENRDAYDGELGASMNPGDEDAP</sequence>
<dbReference type="AlphaFoldDB" id="A0A1H1IS02"/>
<feature type="compositionally biased region" description="Basic and acidic residues" evidence="1">
    <location>
        <begin position="45"/>
        <end position="69"/>
    </location>
</feature>
<evidence type="ECO:0000313" key="3">
    <source>
        <dbReference type="Proteomes" id="UP000198848"/>
    </source>
</evidence>
<evidence type="ECO:0000256" key="1">
    <source>
        <dbReference type="SAM" id="MobiDB-lite"/>
    </source>
</evidence>
<dbReference type="OrthoDB" id="167563at2157"/>
<gene>
    <name evidence="2" type="ORF">SAMN04489842_3743</name>
</gene>
<dbReference type="EMBL" id="FNLC01000005">
    <property type="protein sequence ID" value="SDR40156.1"/>
    <property type="molecule type" value="Genomic_DNA"/>
</dbReference>
<dbReference type="RefSeq" id="WP_090385218.1">
    <property type="nucleotide sequence ID" value="NZ_FNLC01000005.1"/>
</dbReference>
<keyword evidence="3" id="KW-1185">Reference proteome</keyword>
<dbReference type="STRING" id="1095778.SAMN04489842_3743"/>
<dbReference type="Proteomes" id="UP000198848">
    <property type="component" value="Unassembled WGS sequence"/>
</dbReference>